<reference evidence="2 3" key="1">
    <citation type="journal article" date="2014" name="PLoS ONE">
        <title>De novo Genome Assembly of the Fungal Plant Pathogen Pyrenophora semeniperda.</title>
        <authorList>
            <person name="Soliai M.M."/>
            <person name="Meyer S.E."/>
            <person name="Udall J.A."/>
            <person name="Elzinga D.E."/>
            <person name="Hermansen R.A."/>
            <person name="Bodily P.M."/>
            <person name="Hart A.A."/>
            <person name="Coleman C.E."/>
        </authorList>
    </citation>
    <scope>NUCLEOTIDE SEQUENCE [LARGE SCALE GENOMIC DNA]</scope>
    <source>
        <strain evidence="2 3">CCB06</strain>
        <tissue evidence="2">Mycelium</tissue>
    </source>
</reference>
<evidence type="ECO:0000313" key="3">
    <source>
        <dbReference type="Proteomes" id="UP000265663"/>
    </source>
</evidence>
<organism evidence="2 3">
    <name type="scientific">Pyrenophora seminiperda CCB06</name>
    <dbReference type="NCBI Taxonomy" id="1302712"/>
    <lineage>
        <taxon>Eukaryota</taxon>
        <taxon>Fungi</taxon>
        <taxon>Dikarya</taxon>
        <taxon>Ascomycota</taxon>
        <taxon>Pezizomycotina</taxon>
        <taxon>Dothideomycetes</taxon>
        <taxon>Pleosporomycetidae</taxon>
        <taxon>Pleosporales</taxon>
        <taxon>Pleosporineae</taxon>
        <taxon>Pleosporaceae</taxon>
        <taxon>Pyrenophora</taxon>
    </lineage>
</organism>
<evidence type="ECO:0000256" key="1">
    <source>
        <dbReference type="SAM" id="MobiDB-lite"/>
    </source>
</evidence>
<dbReference type="OrthoDB" id="3695135at2759"/>
<dbReference type="Proteomes" id="UP000265663">
    <property type="component" value="Unassembled WGS sequence"/>
</dbReference>
<dbReference type="EMBL" id="KE747833">
    <property type="protein sequence ID" value="RMZ72758.1"/>
    <property type="molecule type" value="Genomic_DNA"/>
</dbReference>
<name>A0A3M7ME61_9PLEO</name>
<keyword evidence="3" id="KW-1185">Reference proteome</keyword>
<protein>
    <submittedName>
        <fullName evidence="2">Ubx domain-containing</fullName>
    </submittedName>
</protein>
<feature type="region of interest" description="Disordered" evidence="1">
    <location>
        <begin position="465"/>
        <end position="497"/>
    </location>
</feature>
<dbReference type="AlphaFoldDB" id="A0A3M7ME61"/>
<sequence length="622" mass="70346">MVCPSVQVLATITYFRGRIVSYHYKHVYFPVRMDPRTRDREGTELVVVRNLGRVGNGVSLKATADGRSLVEVNSPSYNRLLTEWHYSPYRSEELSAYADAPPDDIDRRGTCAMVYIRNFTNAKKDFAYCVRGLKNVQKFWTCVHGTTQYNGPVLASPITLLGRNLHVGPGNTLPIDWRSLVKYEKTGAVNTTRWRYLYGTAIRAWNKMRLDGNALSVLMRITKDVEDLGQDDPAESLGQGAISASSANSEAKRLAIADNVRILGQKKFGSQRVVDFLMNELHGRRKWQGFETLTGYQSYIISNLMWADNCPQTWNRWIECIQKELSRPIDAPDDDSDEETESAPSISNEQTQDYTSSSYGLETAEDRLRRHETVGRARAQSGNNVQGTGQIYRMGISHAGTRLPLEAPGKVIVHMVRPIQSTNLYQRYLEMKLLLQEWYYGHEVAPFDPDPHRGVPTRERCSGQTTLVQNEGDNVDDPSDSLSQETSHQQRGLRSHNQVLDGIELTKRQIVVNTIAESPEAHSSKRFVELIVTGTPYENADYETKCQAATQIVLDDSIGANETEYTKVQRTAYIDQLMSASTQEDMSNLTHFEEDEDIFELSLPGHLEDHDDYDSDVSMADF</sequence>
<evidence type="ECO:0000313" key="2">
    <source>
        <dbReference type="EMBL" id="RMZ72758.1"/>
    </source>
</evidence>
<accession>A0A3M7ME61</accession>
<feature type="compositionally biased region" description="Polar residues" evidence="1">
    <location>
        <begin position="480"/>
        <end position="497"/>
    </location>
</feature>
<feature type="compositionally biased region" description="Acidic residues" evidence="1">
    <location>
        <begin position="331"/>
        <end position="341"/>
    </location>
</feature>
<gene>
    <name evidence="2" type="ORF">GMOD_00007782</name>
</gene>
<feature type="region of interest" description="Disordered" evidence="1">
    <location>
        <begin position="328"/>
        <end position="359"/>
    </location>
</feature>
<feature type="compositionally biased region" description="Polar residues" evidence="1">
    <location>
        <begin position="342"/>
        <end position="359"/>
    </location>
</feature>
<proteinExistence type="predicted"/>